<keyword evidence="4" id="KW-1185">Reference proteome</keyword>
<organism evidence="1 3">
    <name type="scientific">Methylobacterium oxalidis</name>
    <dbReference type="NCBI Taxonomy" id="944322"/>
    <lineage>
        <taxon>Bacteria</taxon>
        <taxon>Pseudomonadati</taxon>
        <taxon>Pseudomonadota</taxon>
        <taxon>Alphaproteobacteria</taxon>
        <taxon>Hyphomicrobiales</taxon>
        <taxon>Methylobacteriaceae</taxon>
        <taxon>Methylobacterium</taxon>
    </lineage>
</organism>
<reference evidence="2" key="4">
    <citation type="submission" date="2023-01" db="EMBL/GenBank/DDBJ databases">
        <title>Draft genome sequence of Methylobacterium oxalidis strain NBRC 107715.</title>
        <authorList>
            <person name="Sun Q."/>
            <person name="Mori K."/>
        </authorList>
    </citation>
    <scope>NUCLEOTIDE SEQUENCE</scope>
    <source>
        <strain evidence="2">NBRC 107715</strain>
    </source>
</reference>
<dbReference type="RefSeq" id="WP_147027244.1">
    <property type="nucleotide sequence ID" value="NZ_BJZU01000074.1"/>
</dbReference>
<evidence type="ECO:0000313" key="1">
    <source>
        <dbReference type="EMBL" id="GEP05696.1"/>
    </source>
</evidence>
<name>A0A512J6W2_9HYPH</name>
<dbReference type="Proteomes" id="UP000321960">
    <property type="component" value="Unassembled WGS sequence"/>
</dbReference>
<reference evidence="1 3" key="3">
    <citation type="submission" date="2019-07" db="EMBL/GenBank/DDBJ databases">
        <title>Whole genome shotgun sequence of Methylobacterium oxalidis NBRC 107715.</title>
        <authorList>
            <person name="Hosoyama A."/>
            <person name="Uohara A."/>
            <person name="Ohji S."/>
            <person name="Ichikawa N."/>
        </authorList>
    </citation>
    <scope>NUCLEOTIDE SEQUENCE [LARGE SCALE GENOMIC DNA]</scope>
    <source>
        <strain evidence="1 3">NBRC 107715</strain>
    </source>
</reference>
<evidence type="ECO:0000313" key="3">
    <source>
        <dbReference type="Proteomes" id="UP000321960"/>
    </source>
</evidence>
<evidence type="ECO:0000313" key="2">
    <source>
        <dbReference type="EMBL" id="GLS63175.1"/>
    </source>
</evidence>
<dbReference type="OrthoDB" id="7845978at2"/>
<accession>A0A512J6W2</accession>
<dbReference type="EMBL" id="BSPK01000019">
    <property type="protein sequence ID" value="GLS63175.1"/>
    <property type="molecule type" value="Genomic_DNA"/>
</dbReference>
<dbReference type="Gene3D" id="1.20.120.330">
    <property type="entry name" value="Nucleotidyltransferases domain 2"/>
    <property type="match status" value="1"/>
</dbReference>
<gene>
    <name evidence="2" type="ORF">GCM10007888_15560</name>
    <name evidence="1" type="ORF">MOX02_37340</name>
</gene>
<dbReference type="Proteomes" id="UP001156856">
    <property type="component" value="Unassembled WGS sequence"/>
</dbReference>
<proteinExistence type="predicted"/>
<comment type="caution">
    <text evidence="1">The sequence shown here is derived from an EMBL/GenBank/DDBJ whole genome shotgun (WGS) entry which is preliminary data.</text>
</comment>
<evidence type="ECO:0008006" key="5">
    <source>
        <dbReference type="Google" id="ProtNLM"/>
    </source>
</evidence>
<reference evidence="4" key="2">
    <citation type="journal article" date="2019" name="Int. J. Syst. Evol. Microbiol.">
        <title>The Global Catalogue of Microorganisms (GCM) 10K type strain sequencing project: providing services to taxonomists for standard genome sequencing and annotation.</title>
        <authorList>
            <consortium name="The Broad Institute Genomics Platform"/>
            <consortium name="The Broad Institute Genome Sequencing Center for Infectious Disease"/>
            <person name="Wu L."/>
            <person name="Ma J."/>
        </authorList>
    </citation>
    <scope>NUCLEOTIDE SEQUENCE [LARGE SCALE GENOMIC DNA]</scope>
    <source>
        <strain evidence="4">NBRC 107715</strain>
    </source>
</reference>
<dbReference type="EMBL" id="BJZU01000074">
    <property type="protein sequence ID" value="GEP05696.1"/>
    <property type="molecule type" value="Genomic_DNA"/>
</dbReference>
<protein>
    <recommendedName>
        <fullName evidence="5">HEPN domain-containing protein</fullName>
    </recommendedName>
</protein>
<evidence type="ECO:0000313" key="4">
    <source>
        <dbReference type="Proteomes" id="UP001156856"/>
    </source>
</evidence>
<reference evidence="2" key="1">
    <citation type="journal article" date="2014" name="Int. J. Syst. Evol. Microbiol.">
        <title>Complete genome of a new Firmicutes species belonging to the dominant human colonic microbiota ('Ruminococcus bicirculans') reveals two chromosomes and a selective capacity to utilize plant glucans.</title>
        <authorList>
            <consortium name="NISC Comparative Sequencing Program"/>
            <person name="Wegmann U."/>
            <person name="Louis P."/>
            <person name="Goesmann A."/>
            <person name="Henrissat B."/>
            <person name="Duncan S.H."/>
            <person name="Flint H.J."/>
        </authorList>
    </citation>
    <scope>NUCLEOTIDE SEQUENCE</scope>
    <source>
        <strain evidence="2">NBRC 107715</strain>
    </source>
</reference>
<dbReference type="AlphaFoldDB" id="A0A512J6W2"/>
<sequence>MATLVDRLIQVADDLIDAHPDSSAVKRRAVSTAYYAAFHALARVCADALLKDVDRTSDEYEKVYRALDHGPLRNAFQAKGSPLITNPALKRVGDLIVPLQGARMLADYAAPRIGFYQESEARDRVAEARDLIARLAELSESDRRTLAVHLIFKDRLR</sequence>